<accession>A0ABM8NXA9</accession>
<organism evidence="2 3">
    <name type="scientific">Paraburkholderia metrosideri</name>
    <dbReference type="NCBI Taxonomy" id="580937"/>
    <lineage>
        <taxon>Bacteria</taxon>
        <taxon>Pseudomonadati</taxon>
        <taxon>Pseudomonadota</taxon>
        <taxon>Betaproteobacteria</taxon>
        <taxon>Burkholderiales</taxon>
        <taxon>Burkholderiaceae</taxon>
        <taxon>Paraburkholderia</taxon>
    </lineage>
</organism>
<dbReference type="InterPro" id="IPR038056">
    <property type="entry name" value="YjbR-like_sf"/>
</dbReference>
<evidence type="ECO:0000256" key="1">
    <source>
        <dbReference type="SAM" id="MobiDB-lite"/>
    </source>
</evidence>
<dbReference type="SUPFAM" id="SSF142906">
    <property type="entry name" value="YjbR-like"/>
    <property type="match status" value="1"/>
</dbReference>
<dbReference type="Proteomes" id="UP000598032">
    <property type="component" value="Unassembled WGS sequence"/>
</dbReference>
<feature type="region of interest" description="Disordered" evidence="1">
    <location>
        <begin position="105"/>
        <end position="129"/>
    </location>
</feature>
<dbReference type="InterPro" id="IPR058532">
    <property type="entry name" value="YjbR/MT2646/Rv2570-like"/>
</dbReference>
<reference evidence="2 3" key="1">
    <citation type="submission" date="2020-10" db="EMBL/GenBank/DDBJ databases">
        <authorList>
            <person name="Peeters C."/>
        </authorList>
    </citation>
    <scope>NUCLEOTIDE SEQUENCE [LARGE SCALE GENOMIC DNA]</scope>
    <source>
        <strain evidence="2 3">LMG 28140</strain>
    </source>
</reference>
<evidence type="ECO:0000313" key="3">
    <source>
        <dbReference type="Proteomes" id="UP000598032"/>
    </source>
</evidence>
<dbReference type="EMBL" id="CAJHCP010000010">
    <property type="protein sequence ID" value="CAD6547969.1"/>
    <property type="molecule type" value="Genomic_DNA"/>
</dbReference>
<gene>
    <name evidence="2" type="ORF">LMG28140_04524</name>
</gene>
<comment type="caution">
    <text evidence="2">The sequence shown here is derived from an EMBL/GenBank/DDBJ whole genome shotgun (WGS) entry which is preliminary data.</text>
</comment>
<evidence type="ECO:0008006" key="4">
    <source>
        <dbReference type="Google" id="ProtNLM"/>
    </source>
</evidence>
<sequence>MTTLTFETVRELGLSLPGVIDGTAYGAPALKLDGKILACVPTNKSAEENCIVVRIDFDRRGQLLERHPETYYVTDHYEPYPSVLVRLSKITRADLSKLLADACALTSPPRGSHTADTKRRAKAPVKTPR</sequence>
<dbReference type="Pfam" id="PF04237">
    <property type="entry name" value="YjbR"/>
    <property type="match status" value="1"/>
</dbReference>
<protein>
    <recommendedName>
        <fullName evidence="4">MmcQ/YjbR family DNA-binding protein</fullName>
    </recommendedName>
</protein>
<keyword evidence="3" id="KW-1185">Reference proteome</keyword>
<evidence type="ECO:0000313" key="2">
    <source>
        <dbReference type="EMBL" id="CAD6547969.1"/>
    </source>
</evidence>
<name>A0ABM8NXA9_9BURK</name>
<dbReference type="RefSeq" id="WP_201644494.1">
    <property type="nucleotide sequence ID" value="NZ_CAJHCP010000010.1"/>
</dbReference>
<proteinExistence type="predicted"/>
<feature type="compositionally biased region" description="Basic residues" evidence="1">
    <location>
        <begin position="119"/>
        <end position="129"/>
    </location>
</feature>